<dbReference type="InterPro" id="IPR029044">
    <property type="entry name" value="Nucleotide-diphossugar_trans"/>
</dbReference>
<sequence>MHYCNWGNYVHKVSVIVSTYNWPEALEMVLQSLIDQKDSNFEVIVADDGSGPETATTIARLQQKSPVPIKHFWQEDIGYRLSRVRNGAINLAEGDIIVFTDGDCCLMPDFVSSHRKAAEPGCFVTGKRVFLKRRFTKLVMEKRFAFHKWPRALLFMLGLSGQCNRPFQFMPIPQKDESLWAHQNCWKKAQGCNIAAFRHDILAIGGFDEAYEGHGLEDSDFVLRMIRSGVRRKSVEYSSPVLHLYHGRSIGQRHANKSNNGAYFKELEADIHRFQPRKSALIPIAASA</sequence>
<evidence type="ECO:0000256" key="1">
    <source>
        <dbReference type="ARBA" id="ARBA00022679"/>
    </source>
</evidence>
<dbReference type="CDD" id="cd06420">
    <property type="entry name" value="GT2_Chondriotin_Pol_N"/>
    <property type="match status" value="1"/>
</dbReference>
<dbReference type="InterPro" id="IPR001173">
    <property type="entry name" value="Glyco_trans_2-like"/>
</dbReference>
<evidence type="ECO:0000313" key="5">
    <source>
        <dbReference type="Proteomes" id="UP000219068"/>
    </source>
</evidence>
<feature type="domain" description="Glycosyltransferase 2-like" evidence="2">
    <location>
        <begin position="14"/>
        <end position="143"/>
    </location>
</feature>
<dbReference type="PANTHER" id="PTHR43685">
    <property type="entry name" value="GLYCOSYLTRANSFERASE"/>
    <property type="match status" value="1"/>
</dbReference>
<evidence type="ECO:0000259" key="3">
    <source>
        <dbReference type="Pfam" id="PF02709"/>
    </source>
</evidence>
<dbReference type="GO" id="GO:0016740">
    <property type="term" value="F:transferase activity"/>
    <property type="evidence" value="ECO:0007669"/>
    <property type="project" value="UniProtKB-KW"/>
</dbReference>
<dbReference type="Pfam" id="PF02709">
    <property type="entry name" value="Glyco_transf_7C"/>
    <property type="match status" value="1"/>
</dbReference>
<keyword evidence="1 4" id="KW-0808">Transferase</keyword>
<gene>
    <name evidence="4" type="ORF">SAMN05428964_102464</name>
</gene>
<dbReference type="Pfam" id="PF00535">
    <property type="entry name" value="Glycos_transf_2"/>
    <property type="match status" value="1"/>
</dbReference>
<name>A0A285TC09_9PROT</name>
<evidence type="ECO:0000313" key="4">
    <source>
        <dbReference type="EMBL" id="SOC17164.1"/>
    </source>
</evidence>
<proteinExistence type="predicted"/>
<accession>A0A285TC09</accession>
<dbReference type="AlphaFoldDB" id="A0A285TC09"/>
<protein>
    <submittedName>
        <fullName evidence="4">Glycosyltransferase involved in cell wall bisynthesis</fullName>
    </submittedName>
</protein>
<dbReference type="Gene3D" id="3.90.550.10">
    <property type="entry name" value="Spore Coat Polysaccharide Biosynthesis Protein SpsA, Chain A"/>
    <property type="match status" value="1"/>
</dbReference>
<dbReference type="InterPro" id="IPR027791">
    <property type="entry name" value="Galactosyl_T_C"/>
</dbReference>
<dbReference type="InterPro" id="IPR050834">
    <property type="entry name" value="Glycosyltransf_2"/>
</dbReference>
<dbReference type="PANTHER" id="PTHR43685:SF3">
    <property type="entry name" value="SLR2126 PROTEIN"/>
    <property type="match status" value="1"/>
</dbReference>
<reference evidence="4 5" key="1">
    <citation type="submission" date="2017-08" db="EMBL/GenBank/DDBJ databases">
        <authorList>
            <person name="de Groot N.N."/>
        </authorList>
    </citation>
    <scope>NUCLEOTIDE SEQUENCE [LARGE SCALE GENOMIC DNA]</scope>
    <source>
        <strain evidence="4 5">USBA 78</strain>
    </source>
</reference>
<feature type="domain" description="Galactosyltransferase C-terminal" evidence="3">
    <location>
        <begin position="180"/>
        <end position="246"/>
    </location>
</feature>
<dbReference type="SUPFAM" id="SSF53448">
    <property type="entry name" value="Nucleotide-diphospho-sugar transferases"/>
    <property type="match status" value="1"/>
</dbReference>
<dbReference type="EMBL" id="OBMM01000002">
    <property type="protein sequence ID" value="SOC17164.1"/>
    <property type="molecule type" value="Genomic_DNA"/>
</dbReference>
<organism evidence="4 5">
    <name type="scientific">Thalassospira xiamenensis</name>
    <dbReference type="NCBI Taxonomy" id="220697"/>
    <lineage>
        <taxon>Bacteria</taxon>
        <taxon>Pseudomonadati</taxon>
        <taxon>Pseudomonadota</taxon>
        <taxon>Alphaproteobacteria</taxon>
        <taxon>Rhodospirillales</taxon>
        <taxon>Thalassospiraceae</taxon>
        <taxon>Thalassospira</taxon>
    </lineage>
</organism>
<evidence type="ECO:0000259" key="2">
    <source>
        <dbReference type="Pfam" id="PF00535"/>
    </source>
</evidence>
<dbReference type="Proteomes" id="UP000219068">
    <property type="component" value="Unassembled WGS sequence"/>
</dbReference>